<dbReference type="AlphaFoldDB" id="A0A7H8N4H7"/>
<dbReference type="Proteomes" id="UP000509303">
    <property type="component" value="Chromosome"/>
</dbReference>
<accession>A0A7H8N4H7</accession>
<feature type="transmembrane region" description="Helical" evidence="2">
    <location>
        <begin position="132"/>
        <end position="152"/>
    </location>
</feature>
<keyword evidence="2" id="KW-0472">Membrane</keyword>
<feature type="transmembrane region" description="Helical" evidence="2">
    <location>
        <begin position="6"/>
        <end position="28"/>
    </location>
</feature>
<name>A0A7H8N4H7_9ACTN</name>
<organism evidence="3 4">
    <name type="scientific">Streptomyces buecherae</name>
    <dbReference type="NCBI Taxonomy" id="2763006"/>
    <lineage>
        <taxon>Bacteria</taxon>
        <taxon>Bacillati</taxon>
        <taxon>Actinomycetota</taxon>
        <taxon>Actinomycetes</taxon>
        <taxon>Kitasatosporales</taxon>
        <taxon>Streptomycetaceae</taxon>
        <taxon>Streptomyces</taxon>
    </lineage>
</organism>
<dbReference type="RefSeq" id="WP_176161063.1">
    <property type="nucleotide sequence ID" value="NZ_CP054929.1"/>
</dbReference>
<evidence type="ECO:0008006" key="5">
    <source>
        <dbReference type="Google" id="ProtNLM"/>
    </source>
</evidence>
<protein>
    <recommendedName>
        <fullName evidence="5">DUF3592 domain-containing protein</fullName>
    </recommendedName>
</protein>
<gene>
    <name evidence="3" type="ORF">HUT08_06960</name>
</gene>
<evidence type="ECO:0000313" key="3">
    <source>
        <dbReference type="EMBL" id="QKW49329.1"/>
    </source>
</evidence>
<feature type="compositionally biased region" description="Basic and acidic residues" evidence="1">
    <location>
        <begin position="58"/>
        <end position="68"/>
    </location>
</feature>
<dbReference type="EMBL" id="CP054929">
    <property type="protein sequence ID" value="QKW49329.1"/>
    <property type="molecule type" value="Genomic_DNA"/>
</dbReference>
<evidence type="ECO:0000313" key="4">
    <source>
        <dbReference type="Proteomes" id="UP000509303"/>
    </source>
</evidence>
<feature type="region of interest" description="Disordered" evidence="1">
    <location>
        <begin position="53"/>
        <end position="75"/>
    </location>
</feature>
<evidence type="ECO:0000256" key="2">
    <source>
        <dbReference type="SAM" id="Phobius"/>
    </source>
</evidence>
<keyword evidence="2" id="KW-1133">Transmembrane helix</keyword>
<reference evidence="3 4" key="1">
    <citation type="submission" date="2020-06" db="EMBL/GenBank/DDBJ databases">
        <title>Genome mining for natural products.</title>
        <authorList>
            <person name="Zhang B."/>
            <person name="Shi J."/>
            <person name="Ge H."/>
        </authorList>
    </citation>
    <scope>NUCLEOTIDE SEQUENCE [LARGE SCALE GENOMIC DNA]</scope>
    <source>
        <strain evidence="3 4">NA00687</strain>
    </source>
</reference>
<keyword evidence="4" id="KW-1185">Reference proteome</keyword>
<proteinExistence type="predicted"/>
<evidence type="ECO:0000256" key="1">
    <source>
        <dbReference type="SAM" id="MobiDB-lite"/>
    </source>
</evidence>
<keyword evidence="2" id="KW-0812">Transmembrane</keyword>
<sequence>MAYGPASVVGLLAVAGGAVSLVAGLAGLRHVWRLRGGGVAAWALIKPALQTSGPADAGDGHAEGERPARSLAGGRPRLQFTTEDERVIEVVCPVPPTRQQPLTIGKHVLIRYDPADPRTVVIHRRERLVRDYGFAGAGVAWMFLGLLVLVFAP</sequence>